<sequence>ELWIGRDDYLIRQVKQDTQVPSEDIGQWNTSSAWWKYYDFNEPIEIEPPEAASGELLPGWCLASSPSAETFFYCETHSEITGEDPAHQQISLSVTITNVGMEAAATNVQVDLRNNATIKGDKEESWINAEPSTSGPVSLEPGESETYSVSWEYDASHITREELVELLEQTVIRIAYITPEGNEAVRMYSVGGAPYP</sequence>
<gene>
    <name evidence="1" type="ORF">S03H2_66149</name>
</gene>
<name>X1I9P8_9ZZZZ</name>
<dbReference type="AlphaFoldDB" id="X1I9P8"/>
<dbReference type="InterPro" id="IPR013783">
    <property type="entry name" value="Ig-like_fold"/>
</dbReference>
<protein>
    <recommendedName>
        <fullName evidence="2">CARDB domain-containing protein</fullName>
    </recommendedName>
</protein>
<dbReference type="EMBL" id="BARU01043159">
    <property type="protein sequence ID" value="GAH78417.1"/>
    <property type="molecule type" value="Genomic_DNA"/>
</dbReference>
<accession>X1I9P8</accession>
<feature type="non-terminal residue" evidence="1">
    <location>
        <position position="196"/>
    </location>
</feature>
<proteinExistence type="predicted"/>
<dbReference type="Gene3D" id="2.60.40.10">
    <property type="entry name" value="Immunoglobulins"/>
    <property type="match status" value="1"/>
</dbReference>
<comment type="caution">
    <text evidence="1">The sequence shown here is derived from an EMBL/GenBank/DDBJ whole genome shotgun (WGS) entry which is preliminary data.</text>
</comment>
<feature type="non-terminal residue" evidence="1">
    <location>
        <position position="1"/>
    </location>
</feature>
<evidence type="ECO:0000313" key="1">
    <source>
        <dbReference type="EMBL" id="GAH78417.1"/>
    </source>
</evidence>
<evidence type="ECO:0008006" key="2">
    <source>
        <dbReference type="Google" id="ProtNLM"/>
    </source>
</evidence>
<organism evidence="1">
    <name type="scientific">marine sediment metagenome</name>
    <dbReference type="NCBI Taxonomy" id="412755"/>
    <lineage>
        <taxon>unclassified sequences</taxon>
        <taxon>metagenomes</taxon>
        <taxon>ecological metagenomes</taxon>
    </lineage>
</organism>
<reference evidence="1" key="1">
    <citation type="journal article" date="2014" name="Front. Microbiol.">
        <title>High frequency of phylogenetically diverse reductive dehalogenase-homologous genes in deep subseafloor sedimentary metagenomes.</title>
        <authorList>
            <person name="Kawai M."/>
            <person name="Futagami T."/>
            <person name="Toyoda A."/>
            <person name="Takaki Y."/>
            <person name="Nishi S."/>
            <person name="Hori S."/>
            <person name="Arai W."/>
            <person name="Tsubouchi T."/>
            <person name="Morono Y."/>
            <person name="Uchiyama I."/>
            <person name="Ito T."/>
            <person name="Fujiyama A."/>
            <person name="Inagaki F."/>
            <person name="Takami H."/>
        </authorList>
    </citation>
    <scope>NUCLEOTIDE SEQUENCE</scope>
    <source>
        <strain evidence="1">Expedition CK06-06</strain>
    </source>
</reference>